<dbReference type="CDD" id="cd09926">
    <property type="entry name" value="SH2_CRK_like"/>
    <property type="match status" value="1"/>
</dbReference>
<evidence type="ECO:0000313" key="8">
    <source>
        <dbReference type="Proteomes" id="UP000597762"/>
    </source>
</evidence>
<dbReference type="GO" id="GO:0007167">
    <property type="term" value="P:enzyme-linked receptor protein signaling pathway"/>
    <property type="evidence" value="ECO:0007669"/>
    <property type="project" value="TreeGrafter"/>
</dbReference>
<dbReference type="InterPro" id="IPR051184">
    <property type="entry name" value="Tyrosine-phos_adapter"/>
</dbReference>
<dbReference type="Proteomes" id="UP000597762">
    <property type="component" value="Unassembled WGS sequence"/>
</dbReference>
<dbReference type="SMART" id="SM00252">
    <property type="entry name" value="SH2"/>
    <property type="match status" value="1"/>
</dbReference>
<dbReference type="Pfam" id="PF00018">
    <property type="entry name" value="SH3_1"/>
    <property type="match status" value="1"/>
</dbReference>
<evidence type="ECO:0000259" key="6">
    <source>
        <dbReference type="PROSITE" id="PS50002"/>
    </source>
</evidence>
<evidence type="ECO:0000256" key="1">
    <source>
        <dbReference type="ARBA" id="ARBA00022443"/>
    </source>
</evidence>
<dbReference type="GO" id="GO:0016477">
    <property type="term" value="P:cell migration"/>
    <property type="evidence" value="ECO:0007669"/>
    <property type="project" value="TreeGrafter"/>
</dbReference>
<comment type="caution">
    <text evidence="7">The sequence shown here is derived from an EMBL/GenBank/DDBJ whole genome shotgun (WGS) entry which is preliminary data.</text>
</comment>
<evidence type="ECO:0000313" key="7">
    <source>
        <dbReference type="EMBL" id="CAE1320671.1"/>
    </source>
</evidence>
<organism evidence="7 8">
    <name type="scientific">Acanthosepion pharaonis</name>
    <name type="common">Pharaoh cuttlefish</name>
    <name type="synonym">Sepia pharaonis</name>
    <dbReference type="NCBI Taxonomy" id="158019"/>
    <lineage>
        <taxon>Eukaryota</taxon>
        <taxon>Metazoa</taxon>
        <taxon>Spiralia</taxon>
        <taxon>Lophotrochozoa</taxon>
        <taxon>Mollusca</taxon>
        <taxon>Cephalopoda</taxon>
        <taxon>Coleoidea</taxon>
        <taxon>Decapodiformes</taxon>
        <taxon>Sepiida</taxon>
        <taxon>Sepiina</taxon>
        <taxon>Sepiidae</taxon>
        <taxon>Acanthosepion</taxon>
    </lineage>
</organism>
<accession>A0A812EE30</accession>
<dbReference type="GO" id="GO:0030971">
    <property type="term" value="F:receptor tyrosine kinase binding"/>
    <property type="evidence" value="ECO:0007669"/>
    <property type="project" value="TreeGrafter"/>
</dbReference>
<dbReference type="PRINTS" id="PR00401">
    <property type="entry name" value="SH2DOMAIN"/>
</dbReference>
<dbReference type="PRINTS" id="PR00452">
    <property type="entry name" value="SH3DOMAIN"/>
</dbReference>
<dbReference type="GO" id="GO:0035591">
    <property type="term" value="F:signaling adaptor activity"/>
    <property type="evidence" value="ECO:0007669"/>
    <property type="project" value="TreeGrafter"/>
</dbReference>
<keyword evidence="8" id="KW-1185">Reference proteome</keyword>
<dbReference type="PROSITE" id="PS50002">
    <property type="entry name" value="SH3"/>
    <property type="match status" value="1"/>
</dbReference>
<feature type="domain" description="SH2" evidence="5">
    <location>
        <begin position="13"/>
        <end position="105"/>
    </location>
</feature>
<dbReference type="OrthoDB" id="9204160at2759"/>
<evidence type="ECO:0000259" key="5">
    <source>
        <dbReference type="PROSITE" id="PS50001"/>
    </source>
</evidence>
<reference evidence="7" key="1">
    <citation type="submission" date="2021-01" db="EMBL/GenBank/DDBJ databases">
        <authorList>
            <person name="Li R."/>
            <person name="Bekaert M."/>
        </authorList>
    </citation>
    <scope>NUCLEOTIDE SEQUENCE</scope>
    <source>
        <strain evidence="7">Farmed</strain>
    </source>
</reference>
<protein>
    <submittedName>
        <fullName evidence="7">CRK</fullName>
    </submittedName>
</protein>
<evidence type="ECO:0000256" key="3">
    <source>
        <dbReference type="PROSITE-ProRule" id="PRU00191"/>
    </source>
</evidence>
<dbReference type="Gene3D" id="2.30.30.40">
    <property type="entry name" value="SH3 Domains"/>
    <property type="match status" value="2"/>
</dbReference>
<feature type="domain" description="SH3" evidence="6">
    <location>
        <begin position="105"/>
        <end position="165"/>
    </location>
</feature>
<dbReference type="AlphaFoldDB" id="A0A812EE30"/>
<proteinExistence type="predicted"/>
<dbReference type="Pfam" id="PF00017">
    <property type="entry name" value="SH2"/>
    <property type="match status" value="1"/>
</dbReference>
<dbReference type="PROSITE" id="PS50001">
    <property type="entry name" value="SH2"/>
    <property type="match status" value="1"/>
</dbReference>
<dbReference type="InterPro" id="IPR000980">
    <property type="entry name" value="SH2"/>
</dbReference>
<dbReference type="EMBL" id="CAHIKZ030005192">
    <property type="protein sequence ID" value="CAE1320671.1"/>
    <property type="molecule type" value="Genomic_DNA"/>
</dbReference>
<dbReference type="GO" id="GO:1902531">
    <property type="term" value="P:regulation of intracellular signal transduction"/>
    <property type="evidence" value="ECO:0007669"/>
    <property type="project" value="UniProtKB-ARBA"/>
</dbReference>
<dbReference type="CDD" id="cd11758">
    <property type="entry name" value="SH3_CRK_N"/>
    <property type="match status" value="1"/>
</dbReference>
<dbReference type="PANTHER" id="PTHR19969:SF5">
    <property type="entry name" value="CRK-LIKE PROTEIN"/>
    <property type="match status" value="1"/>
</dbReference>
<dbReference type="SUPFAM" id="SSF55550">
    <property type="entry name" value="SH2 domain"/>
    <property type="match status" value="1"/>
</dbReference>
<dbReference type="InterPro" id="IPR036860">
    <property type="entry name" value="SH2_dom_sf"/>
</dbReference>
<dbReference type="InterPro" id="IPR036028">
    <property type="entry name" value="SH3-like_dom_sf"/>
</dbReference>
<dbReference type="InterPro" id="IPR001452">
    <property type="entry name" value="SH3_domain"/>
</dbReference>
<name>A0A812EE30_ACAPH</name>
<dbReference type="PANTHER" id="PTHR19969">
    <property type="entry name" value="SH2-SH3 ADAPTOR PROTEIN-RELATED"/>
    <property type="match status" value="1"/>
</dbReference>
<dbReference type="InterPro" id="IPR035457">
    <property type="entry name" value="CRK_SH3_N"/>
</dbReference>
<sequence length="289" mass="33017">MAGDFDPENKNSWFFGPMAREEANDILKNERDSGVFLVRESQTMKGNLVLCVKEDSKTSHYIINKSQQGGVTKFKIGDNEFNNMPSLLTFYKTHYLDSTCLIAPAPRMKVRAKYDFVGNDDEDLPFRKGEILEVISKDEEQWWTAQNDRGQVGQIPVPYVEKYDPHQPQRLSNSQNKEFSNPTVTNTFTSAINLKVKLPAKARVKQQRIPNIYDKTQLRLEIGDIVTILLHAPLSFSQFPFEHFYEIGMLISLPITKQIELLSSHIFKLSKVSLATYCGGDDDDDDDLL</sequence>
<keyword evidence="1 4" id="KW-0728">SH3 domain</keyword>
<dbReference type="SMART" id="SM00326">
    <property type="entry name" value="SH3"/>
    <property type="match status" value="1"/>
</dbReference>
<gene>
    <name evidence="7" type="ORF">SPHA_70888</name>
</gene>
<dbReference type="Gene3D" id="3.30.505.10">
    <property type="entry name" value="SH2 domain"/>
    <property type="match status" value="1"/>
</dbReference>
<evidence type="ECO:0000256" key="4">
    <source>
        <dbReference type="PROSITE-ProRule" id="PRU00192"/>
    </source>
</evidence>
<dbReference type="GO" id="GO:0005737">
    <property type="term" value="C:cytoplasm"/>
    <property type="evidence" value="ECO:0007669"/>
    <property type="project" value="TreeGrafter"/>
</dbReference>
<evidence type="ECO:0000256" key="2">
    <source>
        <dbReference type="ARBA" id="ARBA00022999"/>
    </source>
</evidence>
<dbReference type="SUPFAM" id="SSF50044">
    <property type="entry name" value="SH3-domain"/>
    <property type="match status" value="1"/>
</dbReference>
<keyword evidence="2 3" id="KW-0727">SH2 domain</keyword>